<dbReference type="SUPFAM" id="SSF57256">
    <property type="entry name" value="Elafin-like"/>
    <property type="match status" value="1"/>
</dbReference>
<proteinExistence type="predicted"/>
<dbReference type="InterPro" id="IPR006150">
    <property type="entry name" value="Cys_repeat_1"/>
</dbReference>
<feature type="region of interest" description="Disordered" evidence="1">
    <location>
        <begin position="562"/>
        <end position="592"/>
    </location>
</feature>
<dbReference type="GO" id="GO:0005576">
    <property type="term" value="C:extracellular region"/>
    <property type="evidence" value="ECO:0007669"/>
    <property type="project" value="InterPro"/>
</dbReference>
<accession>A0AAE1A910</accession>
<dbReference type="PROSITE" id="PS51390">
    <property type="entry name" value="WAP"/>
    <property type="match status" value="1"/>
</dbReference>
<comment type="caution">
    <text evidence="4">The sequence shown here is derived from an EMBL/GenBank/DDBJ whole genome shotgun (WGS) entry which is preliminary data.</text>
</comment>
<dbReference type="CDD" id="cd00199">
    <property type="entry name" value="WAP"/>
    <property type="match status" value="1"/>
</dbReference>
<keyword evidence="5" id="KW-1185">Reference proteome</keyword>
<dbReference type="Pfam" id="PF00095">
    <property type="entry name" value="WAP"/>
    <property type="match status" value="2"/>
</dbReference>
<keyword evidence="2" id="KW-0732">Signal</keyword>
<evidence type="ECO:0000256" key="2">
    <source>
        <dbReference type="SAM" id="SignalP"/>
    </source>
</evidence>
<sequence>MTRLRWAVAVKALVVILLNLADSMEDTCERVKCGARGWECRNLRVCERSGLCNIAVPTCVYKDTSRYRVPNICPRGGQPVVDSLGKEVTCGGRKDCPVGFSCTGGVCCPGMMADVALPMCQSLVKPNYNLPLFSTLEVCANHCTGNSDCGEEQICCFRSCGSKCVKIDPKAEARSSPVIVTASSLSSAPGTSSSSSSLSTTGGLHDVSGVKAGADDEEGEQLSAGVPPRPDQYVLGLTRDAGQQPIDPDTLTDSFSDDQQSQSASEEIVAPQLKIKDTPSSSDPKEGTGYSIGSAEMSRPKVDNSQKGPIPARTVRVDAPGVAISTNDRGDESNYPEKSGSCPANPTMVICGQRPCNRDALCPGPTKCCPTRCGQVCVTPQASAGEFNGRLGRLQGTLFRDIGAGNRPASPSLSRDDRFSNPTNPGVFGRTLRNYGVDFGSESSRARTAPNSGSDFLELSNTNEASGEGLYDPKEGPLFQYGFRSPGADNRRISARPDIASLGSRVADPSSRVSQNGIFADGFRSNGIASVGALHSVNENSKEQDRSRKYGSDDVISNAVQTAFRLNPPPQPPNNARRSMSSSRPRGGLLGGYALSFPDSQSSFPGYTTGSGTGVDSGGAGIGFNSRVASSPFGGFPGYGPSGFLDSSGTSKGLGGYDTVDAGAFGNIKKGDYKKLGLDTVTNSFNKTNEYKTRSSNSKGGTS</sequence>
<feature type="compositionally biased region" description="Low complexity" evidence="1">
    <location>
        <begin position="253"/>
        <end position="265"/>
    </location>
</feature>
<dbReference type="InterPro" id="IPR036645">
    <property type="entry name" value="Elafin-like_sf"/>
</dbReference>
<feature type="region of interest" description="Disordered" evidence="1">
    <location>
        <begin position="322"/>
        <end position="341"/>
    </location>
</feature>
<evidence type="ECO:0000313" key="5">
    <source>
        <dbReference type="Proteomes" id="UP001283361"/>
    </source>
</evidence>
<evidence type="ECO:0000313" key="4">
    <source>
        <dbReference type="EMBL" id="KAK3782856.1"/>
    </source>
</evidence>
<feature type="domain" description="WAP" evidence="3">
    <location>
        <begin position="335"/>
        <end position="381"/>
    </location>
</feature>
<reference evidence="4" key="1">
    <citation type="journal article" date="2023" name="G3 (Bethesda)">
        <title>A reference genome for the long-term kleptoplast-retaining sea slug Elysia crispata morphotype clarki.</title>
        <authorList>
            <person name="Eastman K.E."/>
            <person name="Pendleton A.L."/>
            <person name="Shaikh M.A."/>
            <person name="Suttiyut T."/>
            <person name="Ogas R."/>
            <person name="Tomko P."/>
            <person name="Gavelis G."/>
            <person name="Widhalm J.R."/>
            <person name="Wisecaver J.H."/>
        </authorList>
    </citation>
    <scope>NUCLEOTIDE SEQUENCE</scope>
    <source>
        <strain evidence="4">ECLA1</strain>
    </source>
</reference>
<dbReference type="SMART" id="SM00289">
    <property type="entry name" value="WR1"/>
    <property type="match status" value="1"/>
</dbReference>
<organism evidence="4 5">
    <name type="scientific">Elysia crispata</name>
    <name type="common">lettuce slug</name>
    <dbReference type="NCBI Taxonomy" id="231223"/>
    <lineage>
        <taxon>Eukaryota</taxon>
        <taxon>Metazoa</taxon>
        <taxon>Spiralia</taxon>
        <taxon>Lophotrochozoa</taxon>
        <taxon>Mollusca</taxon>
        <taxon>Gastropoda</taxon>
        <taxon>Heterobranchia</taxon>
        <taxon>Euthyneura</taxon>
        <taxon>Panpulmonata</taxon>
        <taxon>Sacoglossa</taxon>
        <taxon>Placobranchoidea</taxon>
        <taxon>Plakobranchidae</taxon>
        <taxon>Elysia</taxon>
    </lineage>
</organism>
<dbReference type="SMART" id="SM00217">
    <property type="entry name" value="WAP"/>
    <property type="match status" value="1"/>
</dbReference>
<evidence type="ECO:0000256" key="1">
    <source>
        <dbReference type="SAM" id="MobiDB-lite"/>
    </source>
</evidence>
<dbReference type="Gene3D" id="4.10.75.10">
    <property type="entry name" value="Elafin-like"/>
    <property type="match status" value="2"/>
</dbReference>
<gene>
    <name evidence="4" type="ORF">RRG08_002486</name>
</gene>
<dbReference type="EMBL" id="JAWDGP010002483">
    <property type="protein sequence ID" value="KAK3782856.1"/>
    <property type="molecule type" value="Genomic_DNA"/>
</dbReference>
<feature type="compositionally biased region" description="Low complexity" evidence="1">
    <location>
        <begin position="574"/>
        <end position="587"/>
    </location>
</feature>
<feature type="chain" id="PRO_5042124269" description="WAP domain-containing protein" evidence="2">
    <location>
        <begin position="24"/>
        <end position="703"/>
    </location>
</feature>
<feature type="signal peptide" evidence="2">
    <location>
        <begin position="1"/>
        <end position="23"/>
    </location>
</feature>
<dbReference type="GO" id="GO:0030414">
    <property type="term" value="F:peptidase inhibitor activity"/>
    <property type="evidence" value="ECO:0007669"/>
    <property type="project" value="InterPro"/>
</dbReference>
<feature type="region of interest" description="Disordered" evidence="1">
    <location>
        <begin position="405"/>
        <end position="427"/>
    </location>
</feature>
<evidence type="ECO:0000259" key="3">
    <source>
        <dbReference type="PROSITE" id="PS51390"/>
    </source>
</evidence>
<dbReference type="AlphaFoldDB" id="A0AAE1A910"/>
<dbReference type="InterPro" id="IPR008197">
    <property type="entry name" value="WAP_dom"/>
</dbReference>
<dbReference type="Proteomes" id="UP001283361">
    <property type="component" value="Unassembled WGS sequence"/>
</dbReference>
<protein>
    <recommendedName>
        <fullName evidence="3">WAP domain-containing protein</fullName>
    </recommendedName>
</protein>
<name>A0AAE1A910_9GAST</name>
<feature type="compositionally biased region" description="Low complexity" evidence="1">
    <location>
        <begin position="183"/>
        <end position="204"/>
    </location>
</feature>
<feature type="region of interest" description="Disordered" evidence="1">
    <location>
        <begin position="182"/>
        <end position="312"/>
    </location>
</feature>